<name>A0A2I3HFM5_NOMLE</name>
<protein>
    <submittedName>
        <fullName evidence="2">Uncharacterized protein</fullName>
    </submittedName>
</protein>
<keyword evidence="3" id="KW-1185">Reference proteome</keyword>
<dbReference type="AlphaFoldDB" id="A0A2I3HFM5"/>
<dbReference type="Ensembl" id="ENSNLET00000058137.1">
    <property type="protein sequence ID" value="ENSNLEP00000042443.1"/>
    <property type="gene ID" value="ENSNLEG00000030734.1"/>
</dbReference>
<evidence type="ECO:0000313" key="2">
    <source>
        <dbReference type="Ensembl" id="ENSNLEP00000042443.1"/>
    </source>
</evidence>
<dbReference type="STRING" id="61853.ENSNLEP00000042443"/>
<dbReference type="EMBL" id="ADFV01060155">
    <property type="status" value="NOT_ANNOTATED_CDS"/>
    <property type="molecule type" value="Genomic_DNA"/>
</dbReference>
<proteinExistence type="predicted"/>
<reference evidence="2 3" key="1">
    <citation type="submission" date="2012-10" db="EMBL/GenBank/DDBJ databases">
        <authorList>
            <consortium name="Gibbon Genome Sequencing Consortium"/>
        </authorList>
    </citation>
    <scope>NUCLEOTIDE SEQUENCE [LARGE SCALE GENOMIC DNA]</scope>
</reference>
<dbReference type="Proteomes" id="UP000001073">
    <property type="component" value="Chromosome 17"/>
</dbReference>
<dbReference type="GeneTree" id="ENSGT00860000136131"/>
<accession>A0A2I3HFM5</accession>
<reference evidence="2" key="2">
    <citation type="submission" date="2025-08" db="UniProtKB">
        <authorList>
            <consortium name="Ensembl"/>
        </authorList>
    </citation>
    <scope>IDENTIFICATION</scope>
</reference>
<evidence type="ECO:0000256" key="1">
    <source>
        <dbReference type="SAM" id="MobiDB-lite"/>
    </source>
</evidence>
<feature type="region of interest" description="Disordered" evidence="1">
    <location>
        <begin position="1"/>
        <end position="21"/>
    </location>
</feature>
<evidence type="ECO:0000313" key="3">
    <source>
        <dbReference type="Proteomes" id="UP000001073"/>
    </source>
</evidence>
<organism evidence="2 3">
    <name type="scientific">Nomascus leucogenys</name>
    <name type="common">Northern white-cheeked gibbon</name>
    <name type="synonym">Hylobates leucogenys</name>
    <dbReference type="NCBI Taxonomy" id="61853"/>
    <lineage>
        <taxon>Eukaryota</taxon>
        <taxon>Metazoa</taxon>
        <taxon>Chordata</taxon>
        <taxon>Craniata</taxon>
        <taxon>Vertebrata</taxon>
        <taxon>Euteleostomi</taxon>
        <taxon>Mammalia</taxon>
        <taxon>Eutheria</taxon>
        <taxon>Euarchontoglires</taxon>
        <taxon>Primates</taxon>
        <taxon>Haplorrhini</taxon>
        <taxon>Catarrhini</taxon>
        <taxon>Hylobatidae</taxon>
        <taxon>Nomascus</taxon>
    </lineage>
</organism>
<reference evidence="2" key="3">
    <citation type="submission" date="2025-09" db="UniProtKB">
        <authorList>
            <consortium name="Ensembl"/>
        </authorList>
    </citation>
    <scope>IDENTIFICATION</scope>
</reference>
<dbReference type="InParanoid" id="A0A2I3HFM5"/>
<sequence>GRSAELEAAQLLRPPQEGSSAAIASLHPQAHGEPQRFANLSCAEKPIQTQVGSSGCPQIRARVCGWEDHGQMQRGAPSFAFSICLASH</sequence>